<dbReference type="EMBL" id="JBJHQE010000040">
    <property type="protein sequence ID" value="MFK9082934.1"/>
    <property type="molecule type" value="Genomic_DNA"/>
</dbReference>
<evidence type="ECO:0000313" key="1">
    <source>
        <dbReference type="EMBL" id="MFK9082934.1"/>
    </source>
</evidence>
<name>A0ACC7MWK3_9PSED</name>
<proteinExistence type="predicted"/>
<protein>
    <submittedName>
        <fullName evidence="1">Uncharacterized protein</fullName>
    </submittedName>
</protein>
<evidence type="ECO:0000313" key="2">
    <source>
        <dbReference type="Proteomes" id="UP001622950"/>
    </source>
</evidence>
<gene>
    <name evidence="1" type="ORF">ACJEBM_19905</name>
</gene>
<sequence length="195" mass="21767">MTRVSLYDRISEKRIAREEAERLAQQNALLVQPEPEPELEPEPVLALQDTPSSFSFGGFNLAFPAGFDFREVQTTLEHQGEPISLTIKRRDVQQGQTLDQLFEASVQAFRREHPDVRIIRQRDVSLAGSAAKSVDLHFKCGHADRHARLVGALVPVAGRDDGQWLSIACEIDPARPALSLWLVDFDGMLDGLAVR</sequence>
<accession>A0ACC7MWK3</accession>
<organism evidence="1 2">
    <name type="scientific">Pseudomonas neuropathica</name>
    <dbReference type="NCBI Taxonomy" id="2730425"/>
    <lineage>
        <taxon>Bacteria</taxon>
        <taxon>Pseudomonadati</taxon>
        <taxon>Pseudomonadota</taxon>
        <taxon>Gammaproteobacteria</taxon>
        <taxon>Pseudomonadales</taxon>
        <taxon>Pseudomonadaceae</taxon>
        <taxon>Pseudomonas</taxon>
    </lineage>
</organism>
<comment type="caution">
    <text evidence="1">The sequence shown here is derived from an EMBL/GenBank/DDBJ whole genome shotgun (WGS) entry which is preliminary data.</text>
</comment>
<reference evidence="1" key="1">
    <citation type="submission" date="2024-11" db="EMBL/GenBank/DDBJ databases">
        <authorList>
            <person name="Lucas J.A."/>
        </authorList>
    </citation>
    <scope>NUCLEOTIDE SEQUENCE</scope>
    <source>
        <strain evidence="1">Z 8.8</strain>
    </source>
</reference>
<keyword evidence="2" id="KW-1185">Reference proteome</keyword>
<dbReference type="Proteomes" id="UP001622950">
    <property type="component" value="Unassembled WGS sequence"/>
</dbReference>